<sequence length="122" mass="13444">MSSRFFQLQTEAAYSSRSSSPSPRRPRPTSTQGYHSRASPSSDSSSSSSSSSYSSSYSEPQRYSMDSSQQPRVEILRCSRCAKCVETIVTSRGGEDASASGMVKFGHNLYYCDRCARMVGYK</sequence>
<dbReference type="EMBL" id="FJOG01000062">
    <property type="protein sequence ID" value="CZR68975.1"/>
    <property type="molecule type" value="Genomic_DNA"/>
</dbReference>
<feature type="compositionally biased region" description="Polar residues" evidence="1">
    <location>
        <begin position="1"/>
        <end position="13"/>
    </location>
</feature>
<feature type="region of interest" description="Disordered" evidence="1">
    <location>
        <begin position="1"/>
        <end position="72"/>
    </location>
</feature>
<organism evidence="2 3">
    <name type="scientific">Phialocephala subalpina</name>
    <dbReference type="NCBI Taxonomy" id="576137"/>
    <lineage>
        <taxon>Eukaryota</taxon>
        <taxon>Fungi</taxon>
        <taxon>Dikarya</taxon>
        <taxon>Ascomycota</taxon>
        <taxon>Pezizomycotina</taxon>
        <taxon>Leotiomycetes</taxon>
        <taxon>Helotiales</taxon>
        <taxon>Mollisiaceae</taxon>
        <taxon>Phialocephala</taxon>
        <taxon>Phialocephala fortinii species complex</taxon>
    </lineage>
</organism>
<feature type="compositionally biased region" description="Low complexity" evidence="1">
    <location>
        <begin position="39"/>
        <end position="58"/>
    </location>
</feature>
<evidence type="ECO:0000256" key="1">
    <source>
        <dbReference type="SAM" id="MobiDB-lite"/>
    </source>
</evidence>
<dbReference type="OrthoDB" id="3920481at2759"/>
<feature type="compositionally biased region" description="Polar residues" evidence="1">
    <location>
        <begin position="59"/>
        <end position="71"/>
    </location>
</feature>
<dbReference type="Proteomes" id="UP000184330">
    <property type="component" value="Unassembled WGS sequence"/>
</dbReference>
<accession>A0A1L7XVH5</accession>
<proteinExistence type="predicted"/>
<name>A0A1L7XVH5_9HELO</name>
<evidence type="ECO:0000313" key="2">
    <source>
        <dbReference type="EMBL" id="CZR68975.1"/>
    </source>
</evidence>
<evidence type="ECO:0000313" key="3">
    <source>
        <dbReference type="Proteomes" id="UP000184330"/>
    </source>
</evidence>
<keyword evidence="3" id="KW-1185">Reference proteome</keyword>
<dbReference type="AlphaFoldDB" id="A0A1L7XVH5"/>
<protein>
    <submittedName>
        <fullName evidence="2">Uncharacterized protein</fullName>
    </submittedName>
</protein>
<gene>
    <name evidence="2" type="ORF">PAC_18876</name>
</gene>
<reference evidence="2 3" key="1">
    <citation type="submission" date="2016-03" db="EMBL/GenBank/DDBJ databases">
        <authorList>
            <person name="Ploux O."/>
        </authorList>
    </citation>
    <scope>NUCLEOTIDE SEQUENCE [LARGE SCALE GENOMIC DNA]</scope>
    <source>
        <strain evidence="2 3">UAMH 11012</strain>
    </source>
</reference>